<name>A0AAP0NUI7_9MAGN</name>
<dbReference type="InterPro" id="IPR032867">
    <property type="entry name" value="DYW_dom"/>
</dbReference>
<dbReference type="GO" id="GO:0009451">
    <property type="term" value="P:RNA modification"/>
    <property type="evidence" value="ECO:0007669"/>
    <property type="project" value="InterPro"/>
</dbReference>
<dbReference type="PANTHER" id="PTHR47926:SF436">
    <property type="entry name" value="PENTATRICOPEPTIDE REPEAT-CONTAINING PROTEIN ELI1, CHLOROPLASTIC-LIKE ISOFORM X2"/>
    <property type="match status" value="1"/>
</dbReference>
<dbReference type="AlphaFoldDB" id="A0AAP0NUI7"/>
<dbReference type="Pfam" id="PF20431">
    <property type="entry name" value="E_motif"/>
    <property type="match status" value="1"/>
</dbReference>
<dbReference type="PROSITE" id="PS51375">
    <property type="entry name" value="PPR"/>
    <property type="match status" value="1"/>
</dbReference>
<dbReference type="Gene3D" id="1.25.40.10">
    <property type="entry name" value="Tetratricopeptide repeat domain"/>
    <property type="match status" value="4"/>
</dbReference>
<feature type="domain" description="DYW" evidence="3">
    <location>
        <begin position="549"/>
        <end position="628"/>
    </location>
</feature>
<evidence type="ECO:0000256" key="2">
    <source>
        <dbReference type="PROSITE-ProRule" id="PRU00708"/>
    </source>
</evidence>
<dbReference type="InterPro" id="IPR011990">
    <property type="entry name" value="TPR-like_helical_dom_sf"/>
</dbReference>
<dbReference type="GO" id="GO:0003723">
    <property type="term" value="F:RNA binding"/>
    <property type="evidence" value="ECO:0007669"/>
    <property type="project" value="InterPro"/>
</dbReference>
<evidence type="ECO:0000313" key="4">
    <source>
        <dbReference type="EMBL" id="KAK9117056.1"/>
    </source>
</evidence>
<feature type="repeat" description="PPR" evidence="2">
    <location>
        <begin position="148"/>
        <end position="182"/>
    </location>
</feature>
<evidence type="ECO:0000313" key="5">
    <source>
        <dbReference type="Proteomes" id="UP001417504"/>
    </source>
</evidence>
<keyword evidence="5" id="KW-1185">Reference proteome</keyword>
<dbReference type="InterPro" id="IPR046848">
    <property type="entry name" value="E_motif"/>
</dbReference>
<organism evidence="4 5">
    <name type="scientific">Stephania japonica</name>
    <dbReference type="NCBI Taxonomy" id="461633"/>
    <lineage>
        <taxon>Eukaryota</taxon>
        <taxon>Viridiplantae</taxon>
        <taxon>Streptophyta</taxon>
        <taxon>Embryophyta</taxon>
        <taxon>Tracheophyta</taxon>
        <taxon>Spermatophyta</taxon>
        <taxon>Magnoliopsida</taxon>
        <taxon>Ranunculales</taxon>
        <taxon>Menispermaceae</taxon>
        <taxon>Menispermoideae</taxon>
        <taxon>Cissampelideae</taxon>
        <taxon>Stephania</taxon>
    </lineage>
</organism>
<dbReference type="InterPro" id="IPR046960">
    <property type="entry name" value="PPR_At4g14850-like_plant"/>
</dbReference>
<sequence length="628" mass="70394">MKWCHEYCHHYRSLIRQCARHCQPSSIHQALKLHATLTKNGLAASPNTFILNALLQLHATLGHTSCAHKLFDEIPHSHKDAIDWTTLITSYSRHSQPRTALSLFAAMPRRIADEVTFIAFFRACSQLGDWIAGQQGHGYMIKSGLRFTVSASNAAMDMYAKCGMMGDARRVFGEMGRRSVVSWTVILSGQVKWGGVCDGRKVFDEMPERNVVAWTVMIVGYVENGFTKEGFSLISELVLGELVELNYVTLCSVLSACSQSGDLLMGRWVHAYCLKTMKGELHIMVGTALLDMYSKCGQICRALRVFESMAKRNIVAWNAMLSGLAMHGRGLVVLDLFRRLIAEVKPDDVTFVAVLSACSHSGLVDQGRHYFHNLRPLFGVTPKIEHYACMVDLLGRAGLLDEAQTLVKEMPIPPNEVVIGSLLAACALHGKFQLGEQMLQELAQLDPLNTEYHILLSNMYSLAGKPDEAKSFRRVLKSRGIRKLPGMSSIRVNGQIHRFISGDKLHFRTQDVYIKLDEIIRRLRSAGYVPNVASQIFSVSEDGVDDTKEVEEKEQMLFSHSEKLAIAFGLLSTGPGAPLHIFKNLRICLDCHSAIKLISDIYQREIVIRDRNRFHCFRHGSCSCSDYW</sequence>
<dbReference type="Pfam" id="PF01535">
    <property type="entry name" value="PPR"/>
    <property type="match status" value="6"/>
</dbReference>
<comment type="caution">
    <text evidence="4">The sequence shown here is derived from an EMBL/GenBank/DDBJ whole genome shotgun (WGS) entry which is preliminary data.</text>
</comment>
<dbReference type="Pfam" id="PF14432">
    <property type="entry name" value="DYW_deaminase"/>
    <property type="match status" value="1"/>
</dbReference>
<evidence type="ECO:0000259" key="3">
    <source>
        <dbReference type="Pfam" id="PF14432"/>
    </source>
</evidence>
<evidence type="ECO:0000256" key="1">
    <source>
        <dbReference type="ARBA" id="ARBA00022737"/>
    </source>
</evidence>
<gene>
    <name evidence="4" type="ORF">Sjap_016003</name>
</gene>
<keyword evidence="1" id="KW-0677">Repeat</keyword>
<accession>A0AAP0NUI7</accession>
<dbReference type="InterPro" id="IPR002885">
    <property type="entry name" value="PPR_rpt"/>
</dbReference>
<dbReference type="Proteomes" id="UP001417504">
    <property type="component" value="Unassembled WGS sequence"/>
</dbReference>
<proteinExistence type="predicted"/>
<dbReference type="GO" id="GO:0008270">
    <property type="term" value="F:zinc ion binding"/>
    <property type="evidence" value="ECO:0007669"/>
    <property type="project" value="InterPro"/>
</dbReference>
<dbReference type="PANTHER" id="PTHR47926">
    <property type="entry name" value="PENTATRICOPEPTIDE REPEAT-CONTAINING PROTEIN"/>
    <property type="match status" value="1"/>
</dbReference>
<reference evidence="4 5" key="1">
    <citation type="submission" date="2024-01" db="EMBL/GenBank/DDBJ databases">
        <title>Genome assemblies of Stephania.</title>
        <authorList>
            <person name="Yang L."/>
        </authorList>
    </citation>
    <scope>NUCLEOTIDE SEQUENCE [LARGE SCALE GENOMIC DNA]</scope>
    <source>
        <strain evidence="4">QJT</strain>
        <tissue evidence="4">Leaf</tissue>
    </source>
</reference>
<protein>
    <recommendedName>
        <fullName evidence="3">DYW domain-containing protein</fullName>
    </recommendedName>
</protein>
<dbReference type="FunFam" id="1.25.40.10:FF:000184">
    <property type="entry name" value="Pentatricopeptide repeat-containing protein, chloroplastic"/>
    <property type="match status" value="1"/>
</dbReference>
<dbReference type="EMBL" id="JBBNAE010000006">
    <property type="protein sequence ID" value="KAK9117056.1"/>
    <property type="molecule type" value="Genomic_DNA"/>
</dbReference>